<reference evidence="1" key="1">
    <citation type="submission" date="2014-11" db="EMBL/GenBank/DDBJ databases">
        <authorList>
            <person name="Amaro Gonzalez C."/>
        </authorList>
    </citation>
    <scope>NUCLEOTIDE SEQUENCE</scope>
</reference>
<reference evidence="1" key="2">
    <citation type="journal article" date="2015" name="Fish Shellfish Immunol.">
        <title>Early steps in the European eel (Anguilla anguilla)-Vibrio vulnificus interaction in the gills: Role of the RtxA13 toxin.</title>
        <authorList>
            <person name="Callol A."/>
            <person name="Pajuelo D."/>
            <person name="Ebbesson L."/>
            <person name="Teles M."/>
            <person name="MacKenzie S."/>
            <person name="Amaro C."/>
        </authorList>
    </citation>
    <scope>NUCLEOTIDE SEQUENCE</scope>
</reference>
<protein>
    <submittedName>
        <fullName evidence="1">Uncharacterized protein</fullName>
    </submittedName>
</protein>
<evidence type="ECO:0000313" key="1">
    <source>
        <dbReference type="EMBL" id="JAH79097.1"/>
    </source>
</evidence>
<name>A0A0E9VM05_ANGAN</name>
<proteinExistence type="predicted"/>
<sequence>MCMPEFLGEYDFEGIASTLSTFCISSLSNGVE</sequence>
<dbReference type="EMBL" id="GBXM01029480">
    <property type="protein sequence ID" value="JAH79097.1"/>
    <property type="molecule type" value="Transcribed_RNA"/>
</dbReference>
<dbReference type="AlphaFoldDB" id="A0A0E9VM05"/>
<organism evidence="1">
    <name type="scientific">Anguilla anguilla</name>
    <name type="common">European freshwater eel</name>
    <name type="synonym">Muraena anguilla</name>
    <dbReference type="NCBI Taxonomy" id="7936"/>
    <lineage>
        <taxon>Eukaryota</taxon>
        <taxon>Metazoa</taxon>
        <taxon>Chordata</taxon>
        <taxon>Craniata</taxon>
        <taxon>Vertebrata</taxon>
        <taxon>Euteleostomi</taxon>
        <taxon>Actinopterygii</taxon>
        <taxon>Neopterygii</taxon>
        <taxon>Teleostei</taxon>
        <taxon>Anguilliformes</taxon>
        <taxon>Anguillidae</taxon>
        <taxon>Anguilla</taxon>
    </lineage>
</organism>
<accession>A0A0E9VM05</accession>